<dbReference type="Proteomes" id="UP000030451">
    <property type="component" value="Unassembled WGS sequence"/>
</dbReference>
<dbReference type="InterPro" id="IPR013783">
    <property type="entry name" value="Ig-like_fold"/>
</dbReference>
<keyword evidence="4" id="KW-1133">Transmembrane helix</keyword>
<evidence type="ECO:0000256" key="4">
    <source>
        <dbReference type="SAM" id="Phobius"/>
    </source>
</evidence>
<dbReference type="GO" id="GO:0003700">
    <property type="term" value="F:DNA-binding transcription factor activity"/>
    <property type="evidence" value="ECO:0007669"/>
    <property type="project" value="InterPro"/>
</dbReference>
<dbReference type="STRING" id="379097.SE23_20845"/>
<dbReference type="SUPFAM" id="SSF63829">
    <property type="entry name" value="Calcium-dependent phosphotriesterase"/>
    <property type="match status" value="1"/>
</dbReference>
<evidence type="ECO:0000256" key="1">
    <source>
        <dbReference type="ARBA" id="ARBA00023015"/>
    </source>
</evidence>
<dbReference type="SMART" id="SM00342">
    <property type="entry name" value="HTH_ARAC"/>
    <property type="match status" value="1"/>
</dbReference>
<proteinExistence type="predicted"/>
<keyword evidence="3" id="KW-0804">Transcription</keyword>
<dbReference type="SUPFAM" id="SSF69322">
    <property type="entry name" value="Tricorn protease domain 2"/>
    <property type="match status" value="1"/>
</dbReference>
<dbReference type="PROSITE" id="PS00041">
    <property type="entry name" value="HTH_ARAC_FAMILY_1"/>
    <property type="match status" value="1"/>
</dbReference>
<comment type="caution">
    <text evidence="6">The sequence shown here is derived from an EMBL/GenBank/DDBJ whole genome shotgun (WGS) entry which is preliminary data.</text>
</comment>
<keyword evidence="4" id="KW-0472">Membrane</keyword>
<dbReference type="GO" id="GO:0043565">
    <property type="term" value="F:sequence-specific DNA binding"/>
    <property type="evidence" value="ECO:0007669"/>
    <property type="project" value="InterPro"/>
</dbReference>
<dbReference type="InterPro" id="IPR015943">
    <property type="entry name" value="WD40/YVTN_repeat-like_dom_sf"/>
</dbReference>
<keyword evidence="1" id="KW-0805">Transcription regulation</keyword>
<evidence type="ECO:0000313" key="7">
    <source>
        <dbReference type="Proteomes" id="UP000030451"/>
    </source>
</evidence>
<protein>
    <submittedName>
        <fullName evidence="6">AraC family transcriptional regulator</fullName>
    </submittedName>
</protein>
<evidence type="ECO:0000256" key="2">
    <source>
        <dbReference type="ARBA" id="ARBA00023125"/>
    </source>
</evidence>
<keyword evidence="4" id="KW-0812">Transmembrane</keyword>
<dbReference type="PROSITE" id="PS01124">
    <property type="entry name" value="HTH_ARAC_FAMILY_2"/>
    <property type="match status" value="1"/>
</dbReference>
<dbReference type="SUPFAM" id="SSF46689">
    <property type="entry name" value="Homeodomain-like"/>
    <property type="match status" value="1"/>
</dbReference>
<evidence type="ECO:0000259" key="5">
    <source>
        <dbReference type="PROSITE" id="PS01124"/>
    </source>
</evidence>
<accession>A0A0A5HWM3</accession>
<evidence type="ECO:0000256" key="3">
    <source>
        <dbReference type="ARBA" id="ARBA00023163"/>
    </source>
</evidence>
<dbReference type="PRINTS" id="PR00032">
    <property type="entry name" value="HTHARAC"/>
</dbReference>
<keyword evidence="2" id="KW-0238">DNA-binding</keyword>
<dbReference type="AlphaFoldDB" id="A0A0A5HWM3"/>
<dbReference type="RefSeq" id="WP_038191745.1">
    <property type="nucleotide sequence ID" value="NZ_JRWP01000036.1"/>
</dbReference>
<sequence length="1108" mass="126270">MIRALWVTVLIWLAPIVSAVESTPTVFYPLPTQAQGKVFAAKDLFLADGGGVWFQDVRNQILFFDGQNIMPQSGSALEHEVDRVAFLDNAFWSFFRNEIYRTEPNKERELIFSLQPGVEIKRIGASKRYIWLSDDTSFYTYDVDSGSFNTYSLLSLYQYSQSASIEINDAKFILSKWVLGTNAGVYLSQNENFEHVASSGKKHVEKIYFSDKRRELVIGSLKGALIFDIQNPNKPIQKIPGSHVLSIAETSQEYWIGTEKGLVVYSFLTGESKRLTSSGFNDNVVSQGKIYALLNDQSGGIWIATDRGVRYFSLFSHKFERFPDRLLSTNLSMDEPHYLTRMKTKDGYWMISDNGVYRVSLNKVSRRELFYRGKVHDLVEHNGVLWLATNNGIVCVDSMTGQVIKDDSLPIYLKSFPTKLLELDGKGLLWGASDQQLWSYEMTTNTLTQYGSEWMIKRYLPAQLTQMMVTSQGHLVLGTEHGVYVMRDGQVNFVGESVPFGLVINLVQVTDEQVWVASRYGLYRFGLYNGHVDPIPLLDGHITPKCLLKNQDGIWLTSSAGFTRYSEQGDLIRHYGEPFGLISNEFSPRLCSYSTDSERTLLLGAKSSLIKVNTHELVVSRLPDIKVIISQVKVNQTLHSLGETSEQLLEVGYGESVSFQFGVLPQVNKVSVEYRLNEEQWQLLDGATLNIDHMMPGHYRLEVRAVINTNQRGQSNEFLFYVTKPWFLTTYALLAYALITLFVLATVVYWRSRIMTKANRQLKAQVALKTNQLRHQSRILLSNNQQLRKQLQIRRLITTQSIEAMKQRLISSSVEHPSEQSGGHQHMLNYLVKELDLLLHVRTTNGQAVPVYNLNLILHSVLNGWEEELVKSGIQVEFQRNDDSDHYITLATFNLDELLNTLLDSITKRCYRNQVVIISIRQEDQWVTLSVVEQGESLENYSHSSTLQTLHSLVDQSGGSISTHSSVERNLMEITWQGSESFDEESVIELPTEEDRIEAPAEDPWLIKVKALVQESYSDPEFSTSVAAKMLYVSERSLQRRVKAAIEKTFTEYLTEVRLDQACRRLLAGEKVSDVAFECGFNDPSYFSQRFKHRFGVPPTQFVEQQES</sequence>
<dbReference type="Pfam" id="PF12833">
    <property type="entry name" value="HTH_18"/>
    <property type="match status" value="1"/>
</dbReference>
<organism evidence="6 7">
    <name type="scientific">Photobacterium sp. (strain ATCC 43367)</name>
    <dbReference type="NCBI Taxonomy" id="379097"/>
    <lineage>
        <taxon>Bacteria</taxon>
        <taxon>Pseudomonadati</taxon>
        <taxon>Pseudomonadota</taxon>
        <taxon>Gammaproteobacteria</taxon>
        <taxon>Vibrionales</taxon>
        <taxon>Vibrionaceae</taxon>
        <taxon>Vibrio</taxon>
        <taxon>Vibrio oreintalis group</taxon>
    </lineage>
</organism>
<dbReference type="EMBL" id="JRWP01000036">
    <property type="protein sequence ID" value="KGY07921.1"/>
    <property type="molecule type" value="Genomic_DNA"/>
</dbReference>
<dbReference type="InterPro" id="IPR009057">
    <property type="entry name" value="Homeodomain-like_sf"/>
</dbReference>
<dbReference type="InterPro" id="IPR018060">
    <property type="entry name" value="HTH_AraC"/>
</dbReference>
<dbReference type="PANTHER" id="PTHR43280:SF28">
    <property type="entry name" value="HTH-TYPE TRANSCRIPTIONAL ACTIVATOR RHAS"/>
    <property type="match status" value="1"/>
</dbReference>
<dbReference type="InterPro" id="IPR020449">
    <property type="entry name" value="Tscrpt_reg_AraC-type_HTH"/>
</dbReference>
<dbReference type="Gene3D" id="2.130.10.10">
    <property type="entry name" value="YVTN repeat-like/Quinoprotein amine dehydrogenase"/>
    <property type="match status" value="2"/>
</dbReference>
<name>A0A0A5HWM3_PHOS4</name>
<feature type="domain" description="HTH araC/xylS-type" evidence="5">
    <location>
        <begin position="1007"/>
        <end position="1105"/>
    </location>
</feature>
<dbReference type="PANTHER" id="PTHR43280">
    <property type="entry name" value="ARAC-FAMILY TRANSCRIPTIONAL REGULATOR"/>
    <property type="match status" value="1"/>
</dbReference>
<dbReference type="InterPro" id="IPR018062">
    <property type="entry name" value="HTH_AraC-typ_CS"/>
</dbReference>
<reference evidence="6 7" key="1">
    <citation type="submission" date="2014-10" db="EMBL/GenBank/DDBJ databases">
        <title>Genome sequencing of Vibrio sinaloensis T08.</title>
        <authorList>
            <person name="Chan K.-G."/>
            <person name="Mohamad N.I."/>
        </authorList>
    </citation>
    <scope>NUCLEOTIDE SEQUENCE [LARGE SCALE GENOMIC DNA]</scope>
    <source>
        <strain evidence="6 7">T08</strain>
    </source>
</reference>
<dbReference type="Gene3D" id="1.10.10.60">
    <property type="entry name" value="Homeodomain-like"/>
    <property type="match status" value="1"/>
</dbReference>
<feature type="transmembrane region" description="Helical" evidence="4">
    <location>
        <begin position="726"/>
        <end position="750"/>
    </location>
</feature>
<dbReference type="Gene3D" id="2.60.40.10">
    <property type="entry name" value="Immunoglobulins"/>
    <property type="match status" value="1"/>
</dbReference>
<gene>
    <name evidence="6" type="ORF">NM06_14715</name>
</gene>
<evidence type="ECO:0000313" key="6">
    <source>
        <dbReference type="EMBL" id="KGY07921.1"/>
    </source>
</evidence>